<dbReference type="EMBL" id="CP055263">
    <property type="protein sequence ID" value="QNF29634.1"/>
    <property type="molecule type" value="Genomic_DNA"/>
</dbReference>
<sequence>MTKDKKEVDKKIVTEDIENISAPYVVSNPLVGFESSSRFSEKIASISNFIGQLGKAAYKFSKALSKALAPLFEIDWESVGREWVEMAEAMAQKGWTIPTNIGINELLDVIELDSQLEVDNYYKEFYSDEKNYLLLKDNIINHQLLSEWQVILEQCFENFEKGNHVIIIPSLFTVLEGLSHKLIYPKFKPHETKKRKSLPKQFETVRAELTESNIDLAFYASAQVFITQAFRFAAFEEDGRERPFLINRNWVLHGRDIPSQWKDIDALRLFNALDTLTILEFLLEETT</sequence>
<dbReference type="RefSeq" id="WP_185653160.1">
    <property type="nucleotide sequence ID" value="NZ_CP055263.1"/>
</dbReference>
<evidence type="ECO:0000313" key="1">
    <source>
        <dbReference type="EMBL" id="QNF29634.1"/>
    </source>
</evidence>
<reference evidence="1 2" key="1">
    <citation type="submission" date="2020-06" db="EMBL/GenBank/DDBJ databases">
        <title>Metabacillus dokdonensis sp. nov., isolated from the rhizosphere of Elymus tsukushiensis, a plant native to the Dokdo Islands, Republic of Korea.</title>
        <authorList>
            <person name="Lee S.Y."/>
            <person name="Hwang Y.J."/>
            <person name="Son J.S."/>
            <person name="Ghim S.Y."/>
        </authorList>
    </citation>
    <scope>NUCLEOTIDE SEQUENCE [LARGE SCALE GENOMIC DNA]</scope>
    <source>
        <strain evidence="1 2">KUDC1714</strain>
    </source>
</reference>
<organism evidence="1 2">
    <name type="scientific">Metabacillus elymi</name>
    <dbReference type="NCBI Taxonomy" id="2745198"/>
    <lineage>
        <taxon>Bacteria</taxon>
        <taxon>Bacillati</taxon>
        <taxon>Bacillota</taxon>
        <taxon>Bacilli</taxon>
        <taxon>Bacillales</taxon>
        <taxon>Bacillaceae</taxon>
        <taxon>Metabacillus</taxon>
    </lineage>
</organism>
<proteinExistence type="predicted"/>
<name>A0ABX6S6I9_9BACI</name>
<dbReference type="Proteomes" id="UP000515490">
    <property type="component" value="Chromosome"/>
</dbReference>
<gene>
    <name evidence="1" type="ORF">HUW50_20350</name>
</gene>
<accession>A0ABX6S6I9</accession>
<evidence type="ECO:0000313" key="2">
    <source>
        <dbReference type="Proteomes" id="UP000515490"/>
    </source>
</evidence>
<keyword evidence="2" id="KW-1185">Reference proteome</keyword>
<protein>
    <submittedName>
        <fullName evidence="1">Uncharacterized protein</fullName>
    </submittedName>
</protein>